<evidence type="ECO:0000313" key="4">
    <source>
        <dbReference type="EMBL" id="KAE9179532.1"/>
    </source>
</evidence>
<dbReference type="EMBL" id="QXGA01002199">
    <property type="protein sequence ID" value="KAE9102076.1"/>
    <property type="molecule type" value="Genomic_DNA"/>
</dbReference>
<evidence type="ECO:0000313" key="11">
    <source>
        <dbReference type="Proteomes" id="UP000441208"/>
    </source>
</evidence>
<evidence type="ECO:0000313" key="1">
    <source>
        <dbReference type="EMBL" id="KAE8923563.1"/>
    </source>
</evidence>
<dbReference type="EMBL" id="QXGD01002467">
    <property type="protein sequence ID" value="KAE9188245.1"/>
    <property type="molecule type" value="Genomic_DNA"/>
</dbReference>
<sequence length="65" mass="6601">MLRRSIRSDFLAWLPPGFYSASLLGSSSGSSSGSACDVGPWRRSTATERPIAAAIAANAGVTGAS</sequence>
<dbReference type="Proteomes" id="UP000476176">
    <property type="component" value="Unassembled WGS sequence"/>
</dbReference>
<evidence type="ECO:0000313" key="9">
    <source>
        <dbReference type="Proteomes" id="UP000440367"/>
    </source>
</evidence>
<dbReference type="Proteomes" id="UP000440732">
    <property type="component" value="Unassembled WGS sequence"/>
</dbReference>
<dbReference type="Proteomes" id="UP000441208">
    <property type="component" value="Unassembled WGS sequence"/>
</dbReference>
<evidence type="ECO:0000313" key="2">
    <source>
        <dbReference type="EMBL" id="KAE9072464.1"/>
    </source>
</evidence>
<dbReference type="Proteomes" id="UP000429523">
    <property type="component" value="Unassembled WGS sequence"/>
</dbReference>
<dbReference type="EMBL" id="QXGF01002742">
    <property type="protein sequence ID" value="KAE8923563.1"/>
    <property type="molecule type" value="Genomic_DNA"/>
</dbReference>
<comment type="caution">
    <text evidence="3">The sequence shown here is derived from an EMBL/GenBank/DDBJ whole genome shotgun (WGS) entry which is preliminary data.</text>
</comment>
<dbReference type="EMBL" id="QXGC01003003">
    <property type="protein sequence ID" value="KAE9179532.1"/>
    <property type="molecule type" value="Genomic_DNA"/>
</dbReference>
<reference evidence="7 8" key="1">
    <citation type="submission" date="2018-08" db="EMBL/GenBank/DDBJ databases">
        <title>Genomic investigation of the strawberry pathogen Phytophthora fragariae indicates pathogenicity is determined by transcriptional variation in three key races.</title>
        <authorList>
            <person name="Adams T.M."/>
            <person name="Armitage A.D."/>
            <person name="Sobczyk M.K."/>
            <person name="Bates H.J."/>
            <person name="Dunwell J.M."/>
            <person name="Nellist C.F."/>
            <person name="Harrison R.J."/>
        </authorList>
    </citation>
    <scope>NUCLEOTIDE SEQUENCE [LARGE SCALE GENOMIC DNA]</scope>
    <source>
        <strain evidence="6 8">A4</strain>
        <strain evidence="5 9">BC-1</strain>
        <strain evidence="4 12">BC-23</strain>
        <strain evidence="3 10">NOV-5</strain>
        <strain evidence="2 11">NOV-71</strain>
        <strain evidence="1 7">NOV-9</strain>
    </source>
</reference>
<name>A0A6A3RRN3_9STRA</name>
<evidence type="ECO:0000313" key="6">
    <source>
        <dbReference type="EMBL" id="KAE9274610.1"/>
    </source>
</evidence>
<evidence type="ECO:0000313" key="8">
    <source>
        <dbReference type="Proteomes" id="UP000437068"/>
    </source>
</evidence>
<dbReference type="Proteomes" id="UP000437068">
    <property type="component" value="Unassembled WGS sequence"/>
</dbReference>
<dbReference type="AlphaFoldDB" id="A0A6A3RRN3"/>
<dbReference type="EMBL" id="QXGE01003530">
    <property type="protein sequence ID" value="KAE9274610.1"/>
    <property type="molecule type" value="Genomic_DNA"/>
</dbReference>
<evidence type="ECO:0000313" key="5">
    <source>
        <dbReference type="EMBL" id="KAE9188245.1"/>
    </source>
</evidence>
<proteinExistence type="predicted"/>
<dbReference type="Proteomes" id="UP000440367">
    <property type="component" value="Unassembled WGS sequence"/>
</dbReference>
<evidence type="ECO:0000313" key="12">
    <source>
        <dbReference type="Proteomes" id="UP000476176"/>
    </source>
</evidence>
<evidence type="ECO:0000313" key="7">
    <source>
        <dbReference type="Proteomes" id="UP000429523"/>
    </source>
</evidence>
<organism evidence="3 10">
    <name type="scientific">Phytophthora fragariae</name>
    <dbReference type="NCBI Taxonomy" id="53985"/>
    <lineage>
        <taxon>Eukaryota</taxon>
        <taxon>Sar</taxon>
        <taxon>Stramenopiles</taxon>
        <taxon>Oomycota</taxon>
        <taxon>Peronosporomycetes</taxon>
        <taxon>Peronosporales</taxon>
        <taxon>Peronosporaceae</taxon>
        <taxon>Phytophthora</taxon>
    </lineage>
</organism>
<protein>
    <submittedName>
        <fullName evidence="3">Uncharacterized protein</fullName>
    </submittedName>
</protein>
<accession>A0A6A3RRN3</accession>
<dbReference type="EMBL" id="QXFZ01002947">
    <property type="protein sequence ID" value="KAE9072464.1"/>
    <property type="molecule type" value="Genomic_DNA"/>
</dbReference>
<evidence type="ECO:0000313" key="10">
    <source>
        <dbReference type="Proteomes" id="UP000440732"/>
    </source>
</evidence>
<evidence type="ECO:0000313" key="3">
    <source>
        <dbReference type="EMBL" id="KAE9102076.1"/>
    </source>
</evidence>
<gene>
    <name evidence="6" type="ORF">PF001_g26984</name>
    <name evidence="5" type="ORF">PF002_g25356</name>
    <name evidence="4" type="ORF">PF004_g25126</name>
    <name evidence="3" type="ORF">PF006_g22519</name>
    <name evidence="2" type="ORF">PF007_g26165</name>
    <name evidence="1" type="ORF">PF009_g26189</name>
</gene>